<evidence type="ECO:0000259" key="2">
    <source>
        <dbReference type="Pfam" id="PF04773"/>
    </source>
</evidence>
<dbReference type="EMBL" id="FNAN01000001">
    <property type="protein sequence ID" value="SDD49561.1"/>
    <property type="molecule type" value="Genomic_DNA"/>
</dbReference>
<dbReference type="Gene3D" id="3.55.50.30">
    <property type="match status" value="1"/>
</dbReference>
<dbReference type="OrthoDB" id="645173at2"/>
<keyword evidence="5" id="KW-1185">Reference proteome</keyword>
<dbReference type="AlphaFoldDB" id="A0A1G6V7P4"/>
<dbReference type="RefSeq" id="WP_090145747.1">
    <property type="nucleotide sequence ID" value="NZ_FNAN01000001.1"/>
</dbReference>
<dbReference type="Pfam" id="PF04773">
    <property type="entry name" value="FecR"/>
    <property type="match status" value="1"/>
</dbReference>
<name>A0A1G6V7P4_9BACT</name>
<feature type="transmembrane region" description="Helical" evidence="1">
    <location>
        <begin position="92"/>
        <end position="113"/>
    </location>
</feature>
<proteinExistence type="predicted"/>
<feature type="domain" description="FecR protein" evidence="2">
    <location>
        <begin position="148"/>
        <end position="233"/>
    </location>
</feature>
<dbReference type="Gene3D" id="2.60.120.1440">
    <property type="match status" value="1"/>
</dbReference>
<keyword evidence="1" id="KW-0472">Membrane</keyword>
<organism evidence="4 5">
    <name type="scientific">Dyadobacter soli</name>
    <dbReference type="NCBI Taxonomy" id="659014"/>
    <lineage>
        <taxon>Bacteria</taxon>
        <taxon>Pseudomonadati</taxon>
        <taxon>Bacteroidota</taxon>
        <taxon>Cytophagia</taxon>
        <taxon>Cytophagales</taxon>
        <taxon>Spirosomataceae</taxon>
        <taxon>Dyadobacter</taxon>
    </lineage>
</organism>
<dbReference type="Pfam" id="PF16344">
    <property type="entry name" value="FecR_C"/>
    <property type="match status" value="1"/>
</dbReference>
<dbReference type="Proteomes" id="UP000198748">
    <property type="component" value="Unassembled WGS sequence"/>
</dbReference>
<sequence length="366" mass="40788">MGYYHYEVTDFLEDQYFKSWVLAPSRESADFWNNFLLTHPEKAEAVAGAKSLLLGIHAEVEADFPTEGQVTAMLEEIHSRKNAVSRWQMRGLWLRLGASLSAAAAVLLVIGWLRQPNRHDSHVSYEELLSAVEAPLMEQSNTTTAPILLTLPDSSTILLQPKSSVSYRKDFSESTLREVYLSGEAFFTVTKNRRRPFVVYSNELVTKVLGTSFMVKAFKDAKQVEVSVKTGKVSVFPRTDTEVCDGLASPELAGTIITPNQKVLFSREQTQIRKGLVESPEILASAVLPAPLLKFQDMPVSDLLGNIEETYGIDIVYDHRLFGQCLLTASFTTESLYEKMDLICKGIEADFEVVDGKMVVTGRGCN</sequence>
<keyword evidence="1" id="KW-0812">Transmembrane</keyword>
<protein>
    <submittedName>
        <fullName evidence="4">FecR family protein</fullName>
    </submittedName>
</protein>
<evidence type="ECO:0000313" key="4">
    <source>
        <dbReference type="EMBL" id="SDD49561.1"/>
    </source>
</evidence>
<dbReference type="STRING" id="659014.SAMN04487996_101161"/>
<dbReference type="PANTHER" id="PTHR30273">
    <property type="entry name" value="PERIPLASMIC SIGNAL SENSOR AND SIGMA FACTOR ACTIVATOR FECR-RELATED"/>
    <property type="match status" value="1"/>
</dbReference>
<gene>
    <name evidence="4" type="ORF">SAMN04487996_101161</name>
</gene>
<dbReference type="InterPro" id="IPR032508">
    <property type="entry name" value="FecR_C"/>
</dbReference>
<evidence type="ECO:0000259" key="3">
    <source>
        <dbReference type="Pfam" id="PF16344"/>
    </source>
</evidence>
<evidence type="ECO:0000256" key="1">
    <source>
        <dbReference type="SAM" id="Phobius"/>
    </source>
</evidence>
<reference evidence="5" key="1">
    <citation type="submission" date="2016-10" db="EMBL/GenBank/DDBJ databases">
        <authorList>
            <person name="Varghese N."/>
            <person name="Submissions S."/>
        </authorList>
    </citation>
    <scope>NUCLEOTIDE SEQUENCE [LARGE SCALE GENOMIC DNA]</scope>
    <source>
        <strain evidence="5">DSM 25329</strain>
    </source>
</reference>
<dbReference type="InterPro" id="IPR006860">
    <property type="entry name" value="FecR"/>
</dbReference>
<evidence type="ECO:0000313" key="5">
    <source>
        <dbReference type="Proteomes" id="UP000198748"/>
    </source>
</evidence>
<keyword evidence="1" id="KW-1133">Transmembrane helix</keyword>
<feature type="domain" description="Protein FecR C-terminal" evidence="3">
    <location>
        <begin position="293"/>
        <end position="359"/>
    </location>
</feature>
<dbReference type="PANTHER" id="PTHR30273:SF2">
    <property type="entry name" value="PROTEIN FECR"/>
    <property type="match status" value="1"/>
</dbReference>
<accession>A0A1G6V7P4</accession>
<dbReference type="GO" id="GO:0016989">
    <property type="term" value="F:sigma factor antagonist activity"/>
    <property type="evidence" value="ECO:0007669"/>
    <property type="project" value="TreeGrafter"/>
</dbReference>
<dbReference type="InterPro" id="IPR012373">
    <property type="entry name" value="Ferrdict_sens_TM"/>
</dbReference>